<keyword evidence="5 8" id="KW-0812">Transmembrane</keyword>
<evidence type="ECO:0000256" key="3">
    <source>
        <dbReference type="ARBA" id="ARBA00022448"/>
    </source>
</evidence>
<comment type="similarity">
    <text evidence="2 8">Belongs to the nucleobase:cation symporter-2 (NCS2) (TC 2.A.40) family. Azg-like subfamily.</text>
</comment>
<proteinExistence type="inferred from homology"/>
<keyword evidence="11" id="KW-1185">Reference proteome</keyword>
<dbReference type="Pfam" id="PF00860">
    <property type="entry name" value="Xan_ur_permease"/>
    <property type="match status" value="1"/>
</dbReference>
<feature type="transmembrane region" description="Helical" evidence="9">
    <location>
        <begin position="415"/>
        <end position="433"/>
    </location>
</feature>
<evidence type="ECO:0000256" key="2">
    <source>
        <dbReference type="ARBA" id="ARBA00005697"/>
    </source>
</evidence>
<evidence type="ECO:0000256" key="9">
    <source>
        <dbReference type="SAM" id="Phobius"/>
    </source>
</evidence>
<keyword evidence="4 8" id="KW-1003">Cell membrane</keyword>
<feature type="transmembrane region" description="Helical" evidence="9">
    <location>
        <begin position="374"/>
        <end position="403"/>
    </location>
</feature>
<dbReference type="PANTHER" id="PTHR43337">
    <property type="entry name" value="XANTHINE/URACIL PERMEASE C887.17-RELATED"/>
    <property type="match status" value="1"/>
</dbReference>
<comment type="caution">
    <text evidence="10">The sequence shown here is derived from an EMBL/GenBank/DDBJ whole genome shotgun (WGS) entry which is preliminary data.</text>
</comment>
<feature type="transmembrane region" description="Helical" evidence="9">
    <location>
        <begin position="343"/>
        <end position="362"/>
    </location>
</feature>
<dbReference type="PANTHER" id="PTHR43337:SF11">
    <property type="entry name" value="GUANINE_HYPOXANTHINE PERMEASE PBUG"/>
    <property type="match status" value="1"/>
</dbReference>
<feature type="transmembrane region" description="Helical" evidence="9">
    <location>
        <begin position="192"/>
        <end position="213"/>
    </location>
</feature>
<keyword evidence="7 8" id="KW-0472">Membrane</keyword>
<evidence type="ECO:0000256" key="1">
    <source>
        <dbReference type="ARBA" id="ARBA00004651"/>
    </source>
</evidence>
<dbReference type="InterPro" id="IPR026033">
    <property type="entry name" value="Azg-like_bact_archaea"/>
</dbReference>
<dbReference type="PIRSF" id="PIRSF005353">
    <property type="entry name" value="PbuG"/>
    <property type="match status" value="1"/>
</dbReference>
<feature type="transmembrane region" description="Helical" evidence="9">
    <location>
        <begin position="100"/>
        <end position="118"/>
    </location>
</feature>
<keyword evidence="3 8" id="KW-0813">Transport</keyword>
<feature type="transmembrane region" description="Helical" evidence="9">
    <location>
        <begin position="233"/>
        <end position="255"/>
    </location>
</feature>
<comment type="subcellular location">
    <subcellularLocation>
        <location evidence="1 8">Cell membrane</location>
        <topology evidence="1 8">Multi-pass membrane protein</topology>
    </subcellularLocation>
</comment>
<feature type="transmembrane region" description="Helical" evidence="9">
    <location>
        <begin position="160"/>
        <end position="185"/>
    </location>
</feature>
<dbReference type="EMBL" id="LGTK01000043">
    <property type="protein sequence ID" value="KPH73574.1"/>
    <property type="molecule type" value="Genomic_DNA"/>
</dbReference>
<evidence type="ECO:0000256" key="8">
    <source>
        <dbReference type="PIRNR" id="PIRNR005353"/>
    </source>
</evidence>
<feature type="transmembrane region" description="Helical" evidence="9">
    <location>
        <begin position="12"/>
        <end position="34"/>
    </location>
</feature>
<sequence>MKEYFQFDKLGTSYRTEFTAGLTTFLAMAYILFVNPSVLSDAGMDQGAVFVATAVAAAVGTLLMGIIAKYPVVLAPGMGLNAFFAYTVVLGYGIPWETALSGVLASGLIFIVLTLTGLREIIINAIPHNLKMAVGAGIGLFIAFIGLTKSGIVVADEATFLAIGDITSPTVLLTIFGLVVSVILLTKGIRAGIFYGMIITAIVGMIFGLVPIPRGIGDIVGAVPSIAPTFGQAFTHFGDIFTIEMLVVILTFLFVDFFDTAGTLMAVATQAGLVKDNKLPRAGKALFADSTATVVGSVVGTSTTTSFVESTAGVGVGGRTGFTAVVAAGFFILALFFSPLLGIITTEVTAPALIIVGVMMANQLKQIEWDKFEIAVPAFFVVLMMPLTYSIATGIAVGFIFYPITMIVKGRAKEIHPIMYFLFVVFVLYFIFLS</sequence>
<evidence type="ECO:0000256" key="5">
    <source>
        <dbReference type="ARBA" id="ARBA00022692"/>
    </source>
</evidence>
<name>A0ABR5MHP5_9BACI</name>
<keyword evidence="6 8" id="KW-1133">Transmembrane helix</keyword>
<evidence type="ECO:0000256" key="7">
    <source>
        <dbReference type="ARBA" id="ARBA00023136"/>
    </source>
</evidence>
<protein>
    <submittedName>
        <fullName evidence="10">Guanine permease</fullName>
    </submittedName>
</protein>
<reference evidence="10 11" key="1">
    <citation type="submission" date="2015-07" db="EMBL/GenBank/DDBJ databases">
        <title>High-quality draft genome sequence of Oceanobacillus caeni HM6, a bacillus isolated from a human feces.</title>
        <authorList>
            <person name="Kumar J."/>
            <person name="Verma M.K."/>
            <person name="Pandey R."/>
            <person name="Bhambi M."/>
            <person name="Chauhan N."/>
        </authorList>
    </citation>
    <scope>NUCLEOTIDE SEQUENCE [LARGE SCALE GENOMIC DNA]</scope>
    <source>
        <strain evidence="10 11">HM6</strain>
    </source>
</reference>
<feature type="transmembrane region" description="Helical" evidence="9">
    <location>
        <begin position="46"/>
        <end position="66"/>
    </location>
</feature>
<feature type="transmembrane region" description="Helical" evidence="9">
    <location>
        <begin position="73"/>
        <end position="94"/>
    </location>
</feature>
<evidence type="ECO:0000313" key="10">
    <source>
        <dbReference type="EMBL" id="KPH73574.1"/>
    </source>
</evidence>
<evidence type="ECO:0000313" key="11">
    <source>
        <dbReference type="Proteomes" id="UP000037854"/>
    </source>
</evidence>
<evidence type="ECO:0000256" key="4">
    <source>
        <dbReference type="ARBA" id="ARBA00022475"/>
    </source>
</evidence>
<dbReference type="InterPro" id="IPR045018">
    <property type="entry name" value="Azg-like"/>
</dbReference>
<dbReference type="Proteomes" id="UP000037854">
    <property type="component" value="Unassembled WGS sequence"/>
</dbReference>
<organism evidence="10 11">
    <name type="scientific">Oceanobacillus caeni</name>
    <dbReference type="NCBI Taxonomy" id="405946"/>
    <lineage>
        <taxon>Bacteria</taxon>
        <taxon>Bacillati</taxon>
        <taxon>Bacillota</taxon>
        <taxon>Bacilli</taxon>
        <taxon>Bacillales</taxon>
        <taxon>Bacillaceae</taxon>
        <taxon>Oceanobacillus</taxon>
    </lineage>
</organism>
<feature type="transmembrane region" description="Helical" evidence="9">
    <location>
        <begin position="130"/>
        <end position="148"/>
    </location>
</feature>
<accession>A0ABR5MHP5</accession>
<evidence type="ECO:0000256" key="6">
    <source>
        <dbReference type="ARBA" id="ARBA00022989"/>
    </source>
</evidence>
<dbReference type="InterPro" id="IPR006043">
    <property type="entry name" value="NCS2"/>
</dbReference>
<dbReference type="RefSeq" id="WP_047185500.1">
    <property type="nucleotide sequence ID" value="NZ_JAHHXM010000021.1"/>
</dbReference>
<feature type="transmembrane region" description="Helical" evidence="9">
    <location>
        <begin position="320"/>
        <end position="337"/>
    </location>
</feature>
<gene>
    <name evidence="10" type="ORF">AFL42_11955</name>
</gene>